<dbReference type="InterPro" id="IPR010730">
    <property type="entry name" value="HET"/>
</dbReference>
<organism evidence="3 4">
    <name type="scientific">Imshaugia aleurites</name>
    <dbReference type="NCBI Taxonomy" id="172621"/>
    <lineage>
        <taxon>Eukaryota</taxon>
        <taxon>Fungi</taxon>
        <taxon>Dikarya</taxon>
        <taxon>Ascomycota</taxon>
        <taxon>Pezizomycotina</taxon>
        <taxon>Lecanoromycetes</taxon>
        <taxon>OSLEUM clade</taxon>
        <taxon>Lecanoromycetidae</taxon>
        <taxon>Lecanorales</taxon>
        <taxon>Lecanorineae</taxon>
        <taxon>Parmeliaceae</taxon>
        <taxon>Imshaugia</taxon>
    </lineage>
</organism>
<dbReference type="OrthoDB" id="5428863at2759"/>
<evidence type="ECO:0000313" key="3">
    <source>
        <dbReference type="EMBL" id="CAF9924946.1"/>
    </source>
</evidence>
<dbReference type="EMBL" id="CAJPDT010000038">
    <property type="protein sequence ID" value="CAF9924946.1"/>
    <property type="molecule type" value="Genomic_DNA"/>
</dbReference>
<dbReference type="PANTHER" id="PTHR33112">
    <property type="entry name" value="DOMAIN PROTEIN, PUTATIVE-RELATED"/>
    <property type="match status" value="1"/>
</dbReference>
<dbReference type="Pfam" id="PF06985">
    <property type="entry name" value="HET"/>
    <property type="match status" value="1"/>
</dbReference>
<feature type="region of interest" description="Disordered" evidence="1">
    <location>
        <begin position="482"/>
        <end position="513"/>
    </location>
</feature>
<feature type="region of interest" description="Disordered" evidence="1">
    <location>
        <begin position="1"/>
        <end position="22"/>
    </location>
</feature>
<evidence type="ECO:0000259" key="2">
    <source>
        <dbReference type="Pfam" id="PF06985"/>
    </source>
</evidence>
<dbReference type="AlphaFoldDB" id="A0A8H3FHZ3"/>
<reference evidence="3" key="1">
    <citation type="submission" date="2021-03" db="EMBL/GenBank/DDBJ databases">
        <authorList>
            <person name="Tagirdzhanova G."/>
        </authorList>
    </citation>
    <scope>NUCLEOTIDE SEQUENCE</scope>
</reference>
<evidence type="ECO:0000256" key="1">
    <source>
        <dbReference type="SAM" id="MobiDB-lite"/>
    </source>
</evidence>
<protein>
    <recommendedName>
        <fullName evidence="2">Heterokaryon incompatibility domain-containing protein</fullName>
    </recommendedName>
</protein>
<proteinExistence type="predicted"/>
<dbReference type="PANTHER" id="PTHR33112:SF1">
    <property type="entry name" value="HETEROKARYON INCOMPATIBILITY DOMAIN-CONTAINING PROTEIN"/>
    <property type="match status" value="1"/>
</dbReference>
<comment type="caution">
    <text evidence="3">The sequence shown here is derived from an EMBL/GenBank/DDBJ whole genome shotgun (WGS) entry which is preliminary data.</text>
</comment>
<feature type="domain" description="Heterokaryon incompatibility" evidence="2">
    <location>
        <begin position="253"/>
        <end position="349"/>
    </location>
</feature>
<sequence length="925" mass="104104">MSTPQQAFTFRSTFSPSWPAGKDEDDGLCDECAKLNLEESFANAFALYEGARRGRYNRKMAVYRSDIGPAYLGHFYYVTSLGDRLSRVTLCKLCNFLKRMCLDPSKGTYKLLAICTSESYLFEIPQKPKRGPPERRPWGEVEHNVFMALVPEVPLIPKTGVPVRWFENELPKIGSIYRLSRRTPDERTRLALPRVVRPRADIGLGRVWLDCCRRAHKFCAPNKLAGAALPGFRAINCAKTPMVVEDRPWSESYVALSYVWGPPSGDWSKTILDAVEVTKQLGEQYLWVDRLCINQSSIQEKQFLISKMDAIYEGAEFTIVAAAGDARTGLPGVTTKSRKSQPLVELKERIRTASTGLVDNTAASTPDPYIKLIGITTEEFEDTCKDREWLDLHRLGLKSNKLVFDSEDMRDLDEEQEIMETYGVSHEHLNFFKDFADDCGNSIDEMMTKMKHLAQCKGIPLQELIPSLIGNIATRAGVPAQPVESIARRPPSPITRSSKIERPLPPGETPGTTILISTLEDPRITVRNSEWATRGWTYQEGVLSDRRLVFTEQQMYWECNGMAKPESLDILGLRDPSRTRSADYMLSGIFDGDIHRTPELQYGFKASIGNEVFEQILKLDSHIRAFTSRNLGHDSDSLNAFLGVAAQYSTNSGLYLLLGMPVWAGLFATGKPGLQDTFALSVSAWTHAAQQVAEDAEMYVVDCPRRPQFPSWTWVGWKGRVDFSTTAAASKEEEDDLAGRDAVHVDFFKVMTSSKWASSIDRLWSAEMMLHATDGSEATMLVGHAPVASTTADPSKTWLLTIREPLVLRHMFLMHSTVEGEWRRLMGKRVQLHLSVSITEAELTTGHKSGELVTVLVFASTVPFVWNGMARYLILKRADDAGTRWERIGRLAMTLEEWELNRYKSTEEMVDALPVKKYGRDLVLI</sequence>
<feature type="compositionally biased region" description="Polar residues" evidence="1">
    <location>
        <begin position="1"/>
        <end position="16"/>
    </location>
</feature>
<accession>A0A8H3FHZ3</accession>
<name>A0A8H3FHZ3_9LECA</name>
<evidence type="ECO:0000313" key="4">
    <source>
        <dbReference type="Proteomes" id="UP000664534"/>
    </source>
</evidence>
<keyword evidence="4" id="KW-1185">Reference proteome</keyword>
<gene>
    <name evidence="3" type="ORF">IMSHALPRED_006334</name>
</gene>
<dbReference type="Proteomes" id="UP000664534">
    <property type="component" value="Unassembled WGS sequence"/>
</dbReference>